<evidence type="ECO:0000313" key="2">
    <source>
        <dbReference type="EMBL" id="STZ13561.1"/>
    </source>
</evidence>
<proteinExistence type="predicted"/>
<evidence type="ECO:0000313" key="3">
    <source>
        <dbReference type="Proteomes" id="UP000190435"/>
    </source>
</evidence>
<sequence>MNEFKYVSADKSMPLEDFIHTVRFDFPCWMEGYVDTITVEKTSSDGSVETVEIPRLLGYDYKTGKKPTELDFKETPLYVTKERVWDIIFRREIDPLITKEEDLASVLTSMRGLVGGYEAPEFGCRRDAAIVIEDVIETTGVAEFKFPEGADVDAMDNATMLSYLKYHDPKARLRGSLKMDLLQYICLDPNSPDCAVKIRDDAHGEQLAKELRDYLKSFWPERFPRVTYHKNIVRKDSGETKGGPGLLLNDIAVDVLAELAIITVSEVYFHTGNQYTRKFFKVNRGAGDITYNNSRGFDFKRFYEAVDLPES</sequence>
<reference evidence="1 3" key="1">
    <citation type="submission" date="2017-02" db="EMBL/GenBank/DDBJ databases">
        <title>Draft genome sequence of Moraxella caviae CCUG 355 type strain.</title>
        <authorList>
            <person name="Engstrom-Jakobsson H."/>
            <person name="Salva-Serra F."/>
            <person name="Thorell K."/>
            <person name="Gonzales-Siles L."/>
            <person name="Karlsson R."/>
            <person name="Boulund F."/>
            <person name="Engstrand L."/>
            <person name="Moore E."/>
        </authorList>
    </citation>
    <scope>NUCLEOTIDE SEQUENCE [LARGE SCALE GENOMIC DNA]</scope>
    <source>
        <strain evidence="1 3">CCUG 355</strain>
    </source>
</reference>
<protein>
    <submittedName>
        <fullName evidence="1">Uncharacterized protein</fullName>
    </submittedName>
</protein>
<organism evidence="1 3">
    <name type="scientific">Moraxella caviae</name>
    <dbReference type="NCBI Taxonomy" id="34060"/>
    <lineage>
        <taxon>Bacteria</taxon>
        <taxon>Pseudomonadati</taxon>
        <taxon>Pseudomonadota</taxon>
        <taxon>Gammaproteobacteria</taxon>
        <taxon>Moraxellales</taxon>
        <taxon>Moraxellaceae</taxon>
        <taxon>Moraxella</taxon>
    </lineage>
</organism>
<dbReference type="EMBL" id="UGQE01000002">
    <property type="protein sequence ID" value="STZ13561.1"/>
    <property type="molecule type" value="Genomic_DNA"/>
</dbReference>
<evidence type="ECO:0000313" key="1">
    <source>
        <dbReference type="EMBL" id="OOR87058.1"/>
    </source>
</evidence>
<evidence type="ECO:0000313" key="4">
    <source>
        <dbReference type="Proteomes" id="UP000255279"/>
    </source>
</evidence>
<name>A0A1S9ZUC4_9GAMM</name>
<keyword evidence="3" id="KW-1185">Reference proteome</keyword>
<accession>A0A1S9ZUC4</accession>
<dbReference type="RefSeq" id="WP_078277579.1">
    <property type="nucleotide sequence ID" value="NZ_MUXU01000088.1"/>
</dbReference>
<dbReference type="EMBL" id="MUXU01000088">
    <property type="protein sequence ID" value="OOR87058.1"/>
    <property type="molecule type" value="Genomic_DNA"/>
</dbReference>
<dbReference type="AlphaFoldDB" id="A0A1S9ZUC4"/>
<dbReference type="Proteomes" id="UP000190435">
    <property type="component" value="Unassembled WGS sequence"/>
</dbReference>
<dbReference type="Proteomes" id="UP000255279">
    <property type="component" value="Unassembled WGS sequence"/>
</dbReference>
<reference evidence="2 4" key="2">
    <citation type="submission" date="2018-06" db="EMBL/GenBank/DDBJ databases">
        <authorList>
            <consortium name="Pathogen Informatics"/>
            <person name="Doyle S."/>
        </authorList>
    </citation>
    <scope>NUCLEOTIDE SEQUENCE [LARGE SCALE GENOMIC DNA]</scope>
    <source>
        <strain evidence="2 4">NCTC10293</strain>
    </source>
</reference>
<gene>
    <name evidence="1" type="ORF">B0181_11260</name>
    <name evidence="2" type="ORF">NCTC10293_01135</name>
</gene>
<dbReference type="STRING" id="34060.B0181_11260"/>
<dbReference type="OrthoDB" id="8549464at2"/>